<dbReference type="PROSITE" id="PS00903">
    <property type="entry name" value="CYT_DCMP_DEAMINASES_1"/>
    <property type="match status" value="1"/>
</dbReference>
<keyword evidence="3 8" id="KW-0819">tRNA processing</keyword>
<dbReference type="PROSITE" id="PS51747">
    <property type="entry name" value="CYT_DCMP_DEAMINASES_2"/>
    <property type="match status" value="1"/>
</dbReference>
<comment type="subunit">
    <text evidence="2 8">Homodimer.</text>
</comment>
<proteinExistence type="inferred from homology"/>
<organism evidence="10 11">
    <name type="scientific">Methyloligella halotolerans</name>
    <dbReference type="NCBI Taxonomy" id="1177755"/>
    <lineage>
        <taxon>Bacteria</taxon>
        <taxon>Pseudomonadati</taxon>
        <taxon>Pseudomonadota</taxon>
        <taxon>Alphaproteobacteria</taxon>
        <taxon>Hyphomicrobiales</taxon>
        <taxon>Hyphomicrobiaceae</taxon>
        <taxon>Methyloligella</taxon>
    </lineage>
</organism>
<feature type="binding site" evidence="8">
    <location>
        <position position="109"/>
    </location>
    <ligand>
        <name>Zn(2+)</name>
        <dbReference type="ChEBI" id="CHEBI:29105"/>
        <note>catalytic</note>
    </ligand>
</feature>
<evidence type="ECO:0000256" key="4">
    <source>
        <dbReference type="ARBA" id="ARBA00022723"/>
    </source>
</evidence>
<dbReference type="EC" id="3.5.4.33" evidence="8"/>
<comment type="caution">
    <text evidence="10">The sequence shown here is derived from an EMBL/GenBank/DDBJ whole genome shotgun (WGS) entry which is preliminary data.</text>
</comment>
<feature type="binding site" evidence="8">
    <location>
        <position position="106"/>
    </location>
    <ligand>
        <name>Zn(2+)</name>
        <dbReference type="ChEBI" id="CHEBI:29105"/>
        <note>catalytic</note>
    </ligand>
</feature>
<dbReference type="HAMAP" id="MF_00972">
    <property type="entry name" value="tRNA_aden_deaminase"/>
    <property type="match status" value="1"/>
</dbReference>
<keyword evidence="4 8" id="KW-0479">Metal-binding</keyword>
<keyword evidence="6 8" id="KW-0862">Zinc</keyword>
<dbReference type="AlphaFoldDB" id="A0A1E2RYC0"/>
<dbReference type="PANTHER" id="PTHR11079:SF202">
    <property type="entry name" value="TRNA-SPECIFIC ADENOSINE DEAMINASE"/>
    <property type="match status" value="1"/>
</dbReference>
<dbReference type="SUPFAM" id="SSF53927">
    <property type="entry name" value="Cytidine deaminase-like"/>
    <property type="match status" value="1"/>
</dbReference>
<gene>
    <name evidence="8" type="primary">tadA</name>
    <name evidence="10" type="ORF">A7A08_01961</name>
</gene>
<dbReference type="Gene3D" id="3.40.140.10">
    <property type="entry name" value="Cytidine Deaminase, domain 2"/>
    <property type="match status" value="1"/>
</dbReference>
<dbReference type="Proteomes" id="UP000095087">
    <property type="component" value="Unassembled WGS sequence"/>
</dbReference>
<dbReference type="InterPro" id="IPR016192">
    <property type="entry name" value="APOBEC/CMP_deaminase_Zn-bd"/>
</dbReference>
<dbReference type="GO" id="GO:0002100">
    <property type="term" value="P:tRNA wobble adenosine to inosine editing"/>
    <property type="evidence" value="ECO:0007669"/>
    <property type="project" value="UniProtKB-UniRule"/>
</dbReference>
<dbReference type="InterPro" id="IPR028883">
    <property type="entry name" value="tRNA_aden_deaminase"/>
</dbReference>
<dbReference type="GO" id="GO:0008270">
    <property type="term" value="F:zinc ion binding"/>
    <property type="evidence" value="ECO:0007669"/>
    <property type="project" value="UniProtKB-UniRule"/>
</dbReference>
<comment type="similarity">
    <text evidence="1">Belongs to the cytidine and deoxycytidylate deaminase family. ADAT2 subfamily.</text>
</comment>
<dbReference type="PATRIC" id="fig|1177755.3.peg.1966"/>
<evidence type="ECO:0000256" key="2">
    <source>
        <dbReference type="ARBA" id="ARBA00011738"/>
    </source>
</evidence>
<evidence type="ECO:0000259" key="9">
    <source>
        <dbReference type="PROSITE" id="PS51747"/>
    </source>
</evidence>
<comment type="function">
    <text evidence="8">Catalyzes the deamination of adenosine to inosine at the wobble position 34 of tRNA(Arg2).</text>
</comment>
<dbReference type="CDD" id="cd01285">
    <property type="entry name" value="nucleoside_deaminase"/>
    <property type="match status" value="1"/>
</dbReference>
<dbReference type="STRING" id="1177755.A7A08_01961"/>
<evidence type="ECO:0000313" key="10">
    <source>
        <dbReference type="EMBL" id="ODA67214.1"/>
    </source>
</evidence>
<dbReference type="InterPro" id="IPR016193">
    <property type="entry name" value="Cytidine_deaminase-like"/>
</dbReference>
<evidence type="ECO:0000256" key="6">
    <source>
        <dbReference type="ARBA" id="ARBA00022833"/>
    </source>
</evidence>
<evidence type="ECO:0000256" key="1">
    <source>
        <dbReference type="ARBA" id="ARBA00010669"/>
    </source>
</evidence>
<dbReference type="EMBL" id="MASI01000004">
    <property type="protein sequence ID" value="ODA67214.1"/>
    <property type="molecule type" value="Genomic_DNA"/>
</dbReference>
<evidence type="ECO:0000313" key="11">
    <source>
        <dbReference type="Proteomes" id="UP000095087"/>
    </source>
</evidence>
<accession>A0A1E2RYC0</accession>
<evidence type="ECO:0000256" key="3">
    <source>
        <dbReference type="ARBA" id="ARBA00022694"/>
    </source>
</evidence>
<keyword evidence="11" id="KW-1185">Reference proteome</keyword>
<protein>
    <recommendedName>
        <fullName evidence="8">tRNA-specific adenosine deaminase</fullName>
        <ecNumber evidence="8">3.5.4.33</ecNumber>
    </recommendedName>
</protein>
<evidence type="ECO:0000256" key="7">
    <source>
        <dbReference type="ARBA" id="ARBA00048045"/>
    </source>
</evidence>
<comment type="cofactor">
    <cofactor evidence="8">
        <name>Zn(2+)</name>
        <dbReference type="ChEBI" id="CHEBI:29105"/>
    </cofactor>
    <text evidence="8">Binds 1 zinc ion per subunit.</text>
</comment>
<reference evidence="10 11" key="1">
    <citation type="submission" date="2016-07" db="EMBL/GenBank/DDBJ databases">
        <title>Draft genome sequence of Methyloligella halotolerans C2T (VKM B-2706T=CCUG 61687T=DSM 25045T), a halotolerant polyhydroxybutyrate accumulating methylotroph.</title>
        <authorList>
            <person name="Vasilenko O.V."/>
            <person name="Doronina N.V."/>
            <person name="Poroshina M.N."/>
            <person name="Tarlachkov S.V."/>
            <person name="Trotsenko Y.A."/>
        </authorList>
    </citation>
    <scope>NUCLEOTIDE SEQUENCE [LARGE SCALE GENOMIC DNA]</scope>
    <source>
        <strain evidence="10 11">VKM B-2706</strain>
    </source>
</reference>
<feature type="binding site" evidence="8">
    <location>
        <position position="76"/>
    </location>
    <ligand>
        <name>Zn(2+)</name>
        <dbReference type="ChEBI" id="CHEBI:29105"/>
        <note>catalytic</note>
    </ligand>
</feature>
<comment type="catalytic activity">
    <reaction evidence="7 8">
        <text>adenosine(34) in tRNA + H2O + H(+) = inosine(34) in tRNA + NH4(+)</text>
        <dbReference type="Rhea" id="RHEA:43168"/>
        <dbReference type="Rhea" id="RHEA-COMP:10373"/>
        <dbReference type="Rhea" id="RHEA-COMP:10374"/>
        <dbReference type="ChEBI" id="CHEBI:15377"/>
        <dbReference type="ChEBI" id="CHEBI:15378"/>
        <dbReference type="ChEBI" id="CHEBI:28938"/>
        <dbReference type="ChEBI" id="CHEBI:74411"/>
        <dbReference type="ChEBI" id="CHEBI:82852"/>
        <dbReference type="EC" id="3.5.4.33"/>
    </reaction>
</comment>
<dbReference type="InterPro" id="IPR002125">
    <property type="entry name" value="CMP_dCMP_dom"/>
</dbReference>
<feature type="domain" description="CMP/dCMP-type deaminase" evidence="9">
    <location>
        <begin position="24"/>
        <end position="134"/>
    </location>
</feature>
<evidence type="ECO:0000256" key="8">
    <source>
        <dbReference type="HAMAP-Rule" id="MF_00972"/>
    </source>
</evidence>
<sequence length="172" mass="18453">MTWMSNKLKALKMPAAGKGGMSGQDRRPPMEIALEEAERAAAAGEVPVGAVIVSACGEVLSVAGNRPKAENDPTAHAELLAIREACARLGSERLIDCDLYVTLEPCAMCAAAISFARIRRLYFGAYDPKGGAVEHGPRFFAQPTCHHAPEVIGGLNETRASELLKDFFAERR</sequence>
<evidence type="ECO:0000256" key="5">
    <source>
        <dbReference type="ARBA" id="ARBA00022801"/>
    </source>
</evidence>
<dbReference type="Pfam" id="PF00383">
    <property type="entry name" value="dCMP_cyt_deam_1"/>
    <property type="match status" value="1"/>
</dbReference>
<dbReference type="GO" id="GO:0052717">
    <property type="term" value="F:tRNA-specific adenosine-34 deaminase activity"/>
    <property type="evidence" value="ECO:0007669"/>
    <property type="project" value="UniProtKB-UniRule"/>
</dbReference>
<dbReference type="PANTHER" id="PTHR11079">
    <property type="entry name" value="CYTOSINE DEAMINASE FAMILY MEMBER"/>
    <property type="match status" value="1"/>
</dbReference>
<keyword evidence="5 8" id="KW-0378">Hydrolase</keyword>
<feature type="active site" description="Proton donor" evidence="8">
    <location>
        <position position="78"/>
    </location>
</feature>
<name>A0A1E2RYC0_9HYPH</name>